<dbReference type="PATRIC" id="fig|582475.4.peg.5005"/>
<reference evidence="7 9" key="3">
    <citation type="submission" date="2022-05" db="EMBL/GenBank/DDBJ databases">
        <title>Genome Sequencing of Bee-Associated Microbes.</title>
        <authorList>
            <person name="Dunlap C."/>
        </authorList>
    </citation>
    <scope>NUCLEOTIDE SEQUENCE [LARGE SCALE GENOMIC DNA]</scope>
    <source>
        <strain evidence="7 9">NRRL BD-083</strain>
    </source>
</reference>
<evidence type="ECO:0000256" key="3">
    <source>
        <dbReference type="ARBA" id="ARBA00022741"/>
    </source>
</evidence>
<dbReference type="PANTHER" id="PTHR42798">
    <property type="entry name" value="LIPOPROTEIN-RELEASING SYSTEM ATP-BINDING PROTEIN LOLD"/>
    <property type="match status" value="1"/>
</dbReference>
<dbReference type="PANTHER" id="PTHR42798:SF7">
    <property type="entry name" value="ALPHA-D-RIBOSE 1-METHYLPHOSPHONATE 5-TRIPHOSPHATE SYNTHASE SUBUNIT PHNL"/>
    <property type="match status" value="1"/>
</dbReference>
<evidence type="ECO:0000256" key="2">
    <source>
        <dbReference type="ARBA" id="ARBA00022448"/>
    </source>
</evidence>
<dbReference type="AlphaFoldDB" id="A0A0K9F9S9"/>
<dbReference type="GO" id="GO:0005524">
    <property type="term" value="F:ATP binding"/>
    <property type="evidence" value="ECO:0007669"/>
    <property type="project" value="UniProtKB-KW"/>
</dbReference>
<evidence type="ECO:0000313" key="8">
    <source>
        <dbReference type="Proteomes" id="UP000037326"/>
    </source>
</evidence>
<dbReference type="OrthoDB" id="9791546at2"/>
<accession>A0A0K9F9S9</accession>
<evidence type="ECO:0000313" key="9">
    <source>
        <dbReference type="Proteomes" id="UP001527052"/>
    </source>
</evidence>
<dbReference type="Gene3D" id="3.40.50.300">
    <property type="entry name" value="P-loop containing nucleotide triphosphate hydrolases"/>
    <property type="match status" value="1"/>
</dbReference>
<evidence type="ECO:0000313" key="6">
    <source>
        <dbReference type="EMBL" id="KMY30856.1"/>
    </source>
</evidence>
<dbReference type="EMBL" id="LFXJ01000006">
    <property type="protein sequence ID" value="KMY30856.1"/>
    <property type="molecule type" value="Genomic_DNA"/>
</dbReference>
<protein>
    <submittedName>
        <fullName evidence="6 7">ABC transporter ATP-binding protein</fullName>
    </submittedName>
</protein>
<dbReference type="RefSeq" id="WP_049667280.1">
    <property type="nucleotide sequence ID" value="NZ_JAMDLZ010000023.1"/>
</dbReference>
<dbReference type="InterPro" id="IPR027417">
    <property type="entry name" value="P-loop_NTPase"/>
</dbReference>
<dbReference type="InterPro" id="IPR017871">
    <property type="entry name" value="ABC_transporter-like_CS"/>
</dbReference>
<reference evidence="6" key="1">
    <citation type="submission" date="2015-07" db="EMBL/GenBank/DDBJ databases">
        <title>MeaNS - Measles Nucleotide Surveillance Program.</title>
        <authorList>
            <person name="Tran T."/>
            <person name="Druce J."/>
        </authorList>
    </citation>
    <scope>NUCLEOTIDE SEQUENCE</scope>
    <source>
        <strain evidence="6">DSM 23493</strain>
    </source>
</reference>
<sequence>MGNSILQVTNLQKEYIGEITYKALNGIDFQLGENEFVAVMGPSGSGKTTFLNSVSTIDRPTIGEILINGRNPYSLDDEELAKFRRSELGFVFQDFNLVHTLTVKENILLPLTLDSLPADKMQQRLQHVSQFLGIEELLSKRIYEISGGQKQRVAIARAVIHEPSLLLADEPTGNLDSKAVNDVMNLFSSIHTELKTSILMVTHDPYVASFANRIIFIKDGKLYNEIHRGHNRKQFYQEIMDTLAFLGGGQHEL</sequence>
<feature type="domain" description="ABC transporter" evidence="5">
    <location>
        <begin position="6"/>
        <end position="244"/>
    </location>
</feature>
<keyword evidence="3" id="KW-0547">Nucleotide-binding</keyword>
<dbReference type="SUPFAM" id="SSF52540">
    <property type="entry name" value="P-loop containing nucleoside triphosphate hydrolases"/>
    <property type="match status" value="1"/>
</dbReference>
<comment type="similarity">
    <text evidence="1">Belongs to the ABC transporter superfamily.</text>
</comment>
<dbReference type="SMART" id="SM00382">
    <property type="entry name" value="AAA"/>
    <property type="match status" value="1"/>
</dbReference>
<dbReference type="Proteomes" id="UP001527052">
    <property type="component" value="Unassembled WGS sequence"/>
</dbReference>
<dbReference type="Pfam" id="PF00005">
    <property type="entry name" value="ABC_tran"/>
    <property type="match status" value="1"/>
</dbReference>
<comment type="caution">
    <text evidence="6">The sequence shown here is derived from an EMBL/GenBank/DDBJ whole genome shotgun (WGS) entry which is preliminary data.</text>
</comment>
<evidence type="ECO:0000259" key="5">
    <source>
        <dbReference type="PROSITE" id="PS50893"/>
    </source>
</evidence>
<dbReference type="PROSITE" id="PS00211">
    <property type="entry name" value="ABC_TRANSPORTER_1"/>
    <property type="match status" value="1"/>
</dbReference>
<dbReference type="GO" id="GO:0022857">
    <property type="term" value="F:transmembrane transporter activity"/>
    <property type="evidence" value="ECO:0007669"/>
    <property type="project" value="UniProtKB-ARBA"/>
</dbReference>
<gene>
    <name evidence="6" type="ORF">ACZ11_14585</name>
    <name evidence="7" type="ORF">M5W82_14150</name>
</gene>
<dbReference type="CDD" id="cd03255">
    <property type="entry name" value="ABC_MJ0796_LolCDE_FtsE"/>
    <property type="match status" value="1"/>
</dbReference>
<dbReference type="EMBL" id="JAMDLZ010000023">
    <property type="protein sequence ID" value="MCY9548097.1"/>
    <property type="molecule type" value="Genomic_DNA"/>
</dbReference>
<evidence type="ECO:0000256" key="1">
    <source>
        <dbReference type="ARBA" id="ARBA00005417"/>
    </source>
</evidence>
<dbReference type="InterPro" id="IPR003593">
    <property type="entry name" value="AAA+_ATPase"/>
</dbReference>
<dbReference type="GO" id="GO:0098796">
    <property type="term" value="C:membrane protein complex"/>
    <property type="evidence" value="ECO:0007669"/>
    <property type="project" value="UniProtKB-ARBA"/>
</dbReference>
<evidence type="ECO:0000256" key="4">
    <source>
        <dbReference type="ARBA" id="ARBA00022840"/>
    </source>
</evidence>
<keyword evidence="9" id="KW-1185">Reference proteome</keyword>
<dbReference type="Proteomes" id="UP000037326">
    <property type="component" value="Unassembled WGS sequence"/>
</dbReference>
<keyword evidence="4 6" id="KW-0067">ATP-binding</keyword>
<dbReference type="GeneID" id="96599454"/>
<dbReference type="InterPro" id="IPR017911">
    <property type="entry name" value="MacB-like_ATP-bd"/>
</dbReference>
<name>A0A0K9F9S9_9BACI</name>
<keyword evidence="2" id="KW-0813">Transport</keyword>
<dbReference type="GO" id="GO:0016887">
    <property type="term" value="F:ATP hydrolysis activity"/>
    <property type="evidence" value="ECO:0007669"/>
    <property type="project" value="InterPro"/>
</dbReference>
<evidence type="ECO:0000313" key="7">
    <source>
        <dbReference type="EMBL" id="MCY9548097.1"/>
    </source>
</evidence>
<dbReference type="PROSITE" id="PS50893">
    <property type="entry name" value="ABC_TRANSPORTER_2"/>
    <property type="match status" value="1"/>
</dbReference>
<organism evidence="6 8">
    <name type="scientific">Lysinibacillus xylanilyticus</name>
    <dbReference type="NCBI Taxonomy" id="582475"/>
    <lineage>
        <taxon>Bacteria</taxon>
        <taxon>Bacillati</taxon>
        <taxon>Bacillota</taxon>
        <taxon>Bacilli</taxon>
        <taxon>Bacillales</taxon>
        <taxon>Bacillaceae</taxon>
        <taxon>Lysinibacillus</taxon>
    </lineage>
</organism>
<dbReference type="FunFam" id="3.40.50.300:FF:000032">
    <property type="entry name" value="Export ABC transporter ATP-binding protein"/>
    <property type="match status" value="1"/>
</dbReference>
<proteinExistence type="inferred from homology"/>
<dbReference type="InterPro" id="IPR003439">
    <property type="entry name" value="ABC_transporter-like_ATP-bd"/>
</dbReference>
<reference evidence="8" key="2">
    <citation type="submission" date="2015-07" db="EMBL/GenBank/DDBJ databases">
        <authorList>
            <consortium name="Consortium for Microbial Forensics and Genomics (microFORGE)"/>
            <person name="Knight B.M."/>
            <person name="Roberts D.P."/>
            <person name="Lin D."/>
            <person name="Hari K."/>
            <person name="Fletcher J."/>
            <person name="Melcher U."/>
            <person name="Blagden T."/>
            <person name="Winegar R.A."/>
        </authorList>
    </citation>
    <scope>NUCLEOTIDE SEQUENCE [LARGE SCALE GENOMIC DNA]</scope>
    <source>
        <strain evidence="8">DSM 23493</strain>
    </source>
</reference>